<dbReference type="GO" id="GO:0016301">
    <property type="term" value="F:kinase activity"/>
    <property type="evidence" value="ECO:0007669"/>
    <property type="project" value="UniProtKB-KW"/>
</dbReference>
<dbReference type="InterPro" id="IPR027417">
    <property type="entry name" value="P-loop_NTPase"/>
</dbReference>
<keyword evidence="1" id="KW-0418">Kinase</keyword>
<keyword evidence="1" id="KW-0808">Transferase</keyword>
<dbReference type="Pfam" id="PF02283">
    <property type="entry name" value="CobU"/>
    <property type="match status" value="1"/>
</dbReference>
<accession>A0ABT9VQ28</accession>
<reference evidence="1 2" key="1">
    <citation type="submission" date="2023-07" db="EMBL/GenBank/DDBJ databases">
        <title>Genomic Encyclopedia of Type Strains, Phase IV (KMG-IV): sequencing the most valuable type-strain genomes for metagenomic binning, comparative biology and taxonomic classification.</title>
        <authorList>
            <person name="Goeker M."/>
        </authorList>
    </citation>
    <scope>NUCLEOTIDE SEQUENCE [LARGE SCALE GENOMIC DNA]</scope>
    <source>
        <strain evidence="1 2">DSM 19092</strain>
    </source>
</reference>
<dbReference type="Gene3D" id="3.40.50.300">
    <property type="entry name" value="P-loop containing nucleotide triphosphate hydrolases"/>
    <property type="match status" value="1"/>
</dbReference>
<dbReference type="InterPro" id="IPR003203">
    <property type="entry name" value="CobU/CobP"/>
</dbReference>
<gene>
    <name evidence="1" type="ORF">J2S06_002171</name>
</gene>
<dbReference type="SUPFAM" id="SSF52540">
    <property type="entry name" value="P-loop containing nucleoside triphosphate hydrolases"/>
    <property type="match status" value="1"/>
</dbReference>
<evidence type="ECO:0000313" key="2">
    <source>
        <dbReference type="Proteomes" id="UP001225646"/>
    </source>
</evidence>
<sequence>MHFVTGGAFNGKRKWVKAFYQLNEKNDYVWISAYEKNGAQMEWKAVDSFQTITVIEGVEQFLYKWSNQTNWREKWHDVFKSWEKWELENPMRKLVVIGTDITKGVVPLDERNRNWRDMTGWCYQDLVSHSKRVDVIWYGINERLK</sequence>
<dbReference type="EMBL" id="JAUSTR010000010">
    <property type="protein sequence ID" value="MDQ0163093.1"/>
    <property type="molecule type" value="Genomic_DNA"/>
</dbReference>
<dbReference type="RefSeq" id="WP_419152291.1">
    <property type="nucleotide sequence ID" value="NZ_JAUSTR010000010.1"/>
</dbReference>
<protein>
    <submittedName>
        <fullName evidence="1">Adenosyl cobinamide kinase/adenosyl cobinamide phosphate guanylyltransferase</fullName>
    </submittedName>
</protein>
<dbReference type="Proteomes" id="UP001225646">
    <property type="component" value="Unassembled WGS sequence"/>
</dbReference>
<keyword evidence="1" id="KW-0548">Nucleotidyltransferase</keyword>
<evidence type="ECO:0000313" key="1">
    <source>
        <dbReference type="EMBL" id="MDQ0163093.1"/>
    </source>
</evidence>
<organism evidence="1 2">
    <name type="scientific">Aeribacillus alveayuensis</name>
    <dbReference type="NCBI Taxonomy" id="279215"/>
    <lineage>
        <taxon>Bacteria</taxon>
        <taxon>Bacillati</taxon>
        <taxon>Bacillota</taxon>
        <taxon>Bacilli</taxon>
        <taxon>Bacillales</taxon>
        <taxon>Bacillaceae</taxon>
        <taxon>Aeribacillus</taxon>
    </lineage>
</organism>
<proteinExistence type="predicted"/>
<dbReference type="GO" id="GO:0016779">
    <property type="term" value="F:nucleotidyltransferase activity"/>
    <property type="evidence" value="ECO:0007669"/>
    <property type="project" value="UniProtKB-KW"/>
</dbReference>
<comment type="caution">
    <text evidence="1">The sequence shown here is derived from an EMBL/GenBank/DDBJ whole genome shotgun (WGS) entry which is preliminary data.</text>
</comment>
<name>A0ABT9VQ28_9BACI</name>
<keyword evidence="2" id="KW-1185">Reference proteome</keyword>